<keyword evidence="2" id="KW-1185">Reference proteome</keyword>
<reference evidence="1" key="1">
    <citation type="submission" date="2019-09" db="EMBL/GenBank/DDBJ databases">
        <title>Draft genome information of white flower Hibiscus syriacus.</title>
        <authorList>
            <person name="Kim Y.-M."/>
        </authorList>
    </citation>
    <scope>NUCLEOTIDE SEQUENCE [LARGE SCALE GENOMIC DNA]</scope>
    <source>
        <strain evidence="1">YM2019G1</strain>
    </source>
</reference>
<dbReference type="PANTHER" id="PTHR35704:SF1">
    <property type="entry name" value="OS02G0254600 PROTEIN"/>
    <property type="match status" value="1"/>
</dbReference>
<dbReference type="EMBL" id="VEPZ02001257">
    <property type="protein sequence ID" value="KAE8683845.1"/>
    <property type="molecule type" value="Genomic_DNA"/>
</dbReference>
<sequence length="105" mass="11966">MGNCMKKTFRSRQQVEEEEIEEIREAATKENEGGKGSMKVKIVLTKEELELLLVKLKNKNGNNGGYRLGELLAEMEKARSVKVECCWRPSLESIMEDEEDDVISS</sequence>
<evidence type="ECO:0000313" key="2">
    <source>
        <dbReference type="Proteomes" id="UP000436088"/>
    </source>
</evidence>
<dbReference type="PANTHER" id="PTHR35704">
    <property type="entry name" value="OS02G0254600 PROTEIN"/>
    <property type="match status" value="1"/>
</dbReference>
<organism evidence="1 2">
    <name type="scientific">Hibiscus syriacus</name>
    <name type="common">Rose of Sharon</name>
    <dbReference type="NCBI Taxonomy" id="106335"/>
    <lineage>
        <taxon>Eukaryota</taxon>
        <taxon>Viridiplantae</taxon>
        <taxon>Streptophyta</taxon>
        <taxon>Embryophyta</taxon>
        <taxon>Tracheophyta</taxon>
        <taxon>Spermatophyta</taxon>
        <taxon>Magnoliopsida</taxon>
        <taxon>eudicotyledons</taxon>
        <taxon>Gunneridae</taxon>
        <taxon>Pentapetalae</taxon>
        <taxon>rosids</taxon>
        <taxon>malvids</taxon>
        <taxon>Malvales</taxon>
        <taxon>Malvaceae</taxon>
        <taxon>Malvoideae</taxon>
        <taxon>Hibiscus</taxon>
    </lineage>
</organism>
<accession>A0A6A2YXX9</accession>
<gene>
    <name evidence="1" type="ORF">F3Y22_tig00111166pilonHSYRG00146</name>
</gene>
<comment type="caution">
    <text evidence="1">The sequence shown here is derived from an EMBL/GenBank/DDBJ whole genome shotgun (WGS) entry which is preliminary data.</text>
</comment>
<protein>
    <submittedName>
        <fullName evidence="1">Uncharacterized protein</fullName>
    </submittedName>
</protein>
<dbReference type="OrthoDB" id="690994at2759"/>
<dbReference type="Proteomes" id="UP000436088">
    <property type="component" value="Unassembled WGS sequence"/>
</dbReference>
<dbReference type="AlphaFoldDB" id="A0A6A2YXX9"/>
<evidence type="ECO:0000313" key="1">
    <source>
        <dbReference type="EMBL" id="KAE8683845.1"/>
    </source>
</evidence>
<name>A0A6A2YXX9_HIBSY</name>
<proteinExistence type="predicted"/>